<feature type="compositionally biased region" description="Polar residues" evidence="3">
    <location>
        <begin position="79"/>
        <end position="89"/>
    </location>
</feature>
<dbReference type="CDD" id="cd00086">
    <property type="entry name" value="homeodomain"/>
    <property type="match status" value="1"/>
</dbReference>
<organism evidence="5 6">
    <name type="scientific">Spizellomyces punctatus (strain DAOM BR117)</name>
    <dbReference type="NCBI Taxonomy" id="645134"/>
    <lineage>
        <taxon>Eukaryota</taxon>
        <taxon>Fungi</taxon>
        <taxon>Fungi incertae sedis</taxon>
        <taxon>Chytridiomycota</taxon>
        <taxon>Chytridiomycota incertae sedis</taxon>
        <taxon>Chytridiomycetes</taxon>
        <taxon>Spizellomycetales</taxon>
        <taxon>Spizellomycetaceae</taxon>
        <taxon>Spizellomyces</taxon>
    </lineage>
</organism>
<dbReference type="OrthoDB" id="10327999at2759"/>
<keyword evidence="1 2" id="KW-0539">Nucleus</keyword>
<dbReference type="SUPFAM" id="SSF46689">
    <property type="entry name" value="Homeodomain-like"/>
    <property type="match status" value="1"/>
</dbReference>
<dbReference type="Gene3D" id="1.10.10.60">
    <property type="entry name" value="Homeodomain-like"/>
    <property type="match status" value="1"/>
</dbReference>
<dbReference type="Proteomes" id="UP000053201">
    <property type="component" value="Unassembled WGS sequence"/>
</dbReference>
<reference evidence="5 6" key="1">
    <citation type="submission" date="2009-08" db="EMBL/GenBank/DDBJ databases">
        <title>The Genome Sequence of Spizellomyces punctatus strain DAOM BR117.</title>
        <authorList>
            <consortium name="The Broad Institute Genome Sequencing Platform"/>
            <person name="Russ C."/>
            <person name="Cuomo C."/>
            <person name="Shea T."/>
            <person name="Young S.K."/>
            <person name="Zeng Q."/>
            <person name="Koehrsen M."/>
            <person name="Haas B."/>
            <person name="Borodovsky M."/>
            <person name="Guigo R."/>
            <person name="Alvarado L."/>
            <person name="Berlin A."/>
            <person name="Bochicchio J."/>
            <person name="Borenstein D."/>
            <person name="Chapman S."/>
            <person name="Chen Z."/>
            <person name="Engels R."/>
            <person name="Freedman E."/>
            <person name="Gellesch M."/>
            <person name="Goldberg J."/>
            <person name="Griggs A."/>
            <person name="Gujja S."/>
            <person name="Heiman D."/>
            <person name="Hepburn T."/>
            <person name="Howarth C."/>
            <person name="Jen D."/>
            <person name="Larson L."/>
            <person name="Lewis B."/>
            <person name="Mehta T."/>
            <person name="Park D."/>
            <person name="Pearson M."/>
            <person name="Roberts A."/>
            <person name="Saif S."/>
            <person name="Shenoy N."/>
            <person name="Sisk P."/>
            <person name="Stolte C."/>
            <person name="Sykes S."/>
            <person name="Thomson T."/>
            <person name="Walk T."/>
            <person name="White J."/>
            <person name="Yandava C."/>
            <person name="Burger G."/>
            <person name="Gray M.W."/>
            <person name="Holland P.W.H."/>
            <person name="King N."/>
            <person name="Lang F.B.F."/>
            <person name="Roger A.J."/>
            <person name="Ruiz-Trillo I."/>
            <person name="Lander E."/>
            <person name="Nusbaum C."/>
        </authorList>
    </citation>
    <scope>NUCLEOTIDE SEQUENCE [LARGE SCALE GENOMIC DNA]</scope>
    <source>
        <strain evidence="5 6">DAOM BR117</strain>
    </source>
</reference>
<protein>
    <recommendedName>
        <fullName evidence="4">Homeobox domain-containing protein</fullName>
    </recommendedName>
</protein>
<dbReference type="GO" id="GO:0003677">
    <property type="term" value="F:DNA binding"/>
    <property type="evidence" value="ECO:0007669"/>
    <property type="project" value="UniProtKB-UniRule"/>
</dbReference>
<sequence>MRSMSPVSDSCEEGKFKSSDDCGGATFRNDPTGLPEGCSRFGMGAGQWWLLTGGLVNEPVSMRKNRAFQAGLTPRVTVDTISATSPLSNTKRHPRTPQKGRKSTTARCTPYRDPQAKRPTGPKSKGRKDPSFPCSPSETAEKALEQEFYEERYPTNNVMMDIAHGIGWTLAEVQKWFQMRRRR</sequence>
<evidence type="ECO:0000256" key="3">
    <source>
        <dbReference type="SAM" id="MobiDB-lite"/>
    </source>
</evidence>
<dbReference type="GO" id="GO:0005634">
    <property type="term" value="C:nucleus"/>
    <property type="evidence" value="ECO:0007669"/>
    <property type="project" value="UniProtKB-SubCell"/>
</dbReference>
<dbReference type="InParanoid" id="A0A0L0HH30"/>
<evidence type="ECO:0000313" key="5">
    <source>
        <dbReference type="EMBL" id="KND00185.1"/>
    </source>
</evidence>
<name>A0A0L0HH30_SPIPD</name>
<evidence type="ECO:0000313" key="6">
    <source>
        <dbReference type="Proteomes" id="UP000053201"/>
    </source>
</evidence>
<dbReference type="GeneID" id="27687971"/>
<evidence type="ECO:0000259" key="4">
    <source>
        <dbReference type="PROSITE" id="PS50071"/>
    </source>
</evidence>
<comment type="subcellular location">
    <subcellularLocation>
        <location evidence="1 2">Nucleus</location>
    </subcellularLocation>
</comment>
<evidence type="ECO:0000256" key="1">
    <source>
        <dbReference type="PROSITE-ProRule" id="PRU00108"/>
    </source>
</evidence>
<dbReference type="Pfam" id="PF00046">
    <property type="entry name" value="Homeodomain"/>
    <property type="match status" value="1"/>
</dbReference>
<feature type="region of interest" description="Disordered" evidence="3">
    <location>
        <begin position="79"/>
        <end position="139"/>
    </location>
</feature>
<dbReference type="RefSeq" id="XP_016608224.1">
    <property type="nucleotide sequence ID" value="XM_016752760.1"/>
</dbReference>
<keyword evidence="1 2" id="KW-0238">DNA-binding</keyword>
<accession>A0A0L0HH30</accession>
<evidence type="ECO:0000256" key="2">
    <source>
        <dbReference type="RuleBase" id="RU000682"/>
    </source>
</evidence>
<proteinExistence type="predicted"/>
<dbReference type="InterPro" id="IPR009057">
    <property type="entry name" value="Homeodomain-like_sf"/>
</dbReference>
<gene>
    <name evidence="5" type="ORF">SPPG_04526</name>
</gene>
<dbReference type="VEuPathDB" id="FungiDB:SPPG_04526"/>
<dbReference type="EMBL" id="KQ257456">
    <property type="protein sequence ID" value="KND00185.1"/>
    <property type="molecule type" value="Genomic_DNA"/>
</dbReference>
<feature type="compositionally biased region" description="Basic residues" evidence="3">
    <location>
        <begin position="90"/>
        <end position="104"/>
    </location>
</feature>
<dbReference type="InterPro" id="IPR001356">
    <property type="entry name" value="HD"/>
</dbReference>
<keyword evidence="1 2" id="KW-0371">Homeobox</keyword>
<keyword evidence="6" id="KW-1185">Reference proteome</keyword>
<feature type="region of interest" description="Disordered" evidence="3">
    <location>
        <begin position="1"/>
        <end position="28"/>
    </location>
</feature>
<dbReference type="AlphaFoldDB" id="A0A0L0HH30"/>
<feature type="domain" description="Homeobox" evidence="4">
    <location>
        <begin position="144"/>
        <end position="183"/>
    </location>
</feature>
<dbReference type="PROSITE" id="PS50071">
    <property type="entry name" value="HOMEOBOX_2"/>
    <property type="match status" value="1"/>
</dbReference>